<evidence type="ECO:0000313" key="6">
    <source>
        <dbReference type="EMBL" id="GGY85824.1"/>
    </source>
</evidence>
<keyword evidence="5" id="KW-0864">Zinc transport</keyword>
<comment type="similarity">
    <text evidence="1">Belongs to the bacterial solute-binding protein 9 family.</text>
</comment>
<keyword evidence="7" id="KW-1185">Reference proteome</keyword>
<organism evidence="6 7">
    <name type="scientific">Cellvibrio zantedeschiae</name>
    <dbReference type="NCBI Taxonomy" id="1237077"/>
    <lineage>
        <taxon>Bacteria</taxon>
        <taxon>Pseudomonadati</taxon>
        <taxon>Pseudomonadota</taxon>
        <taxon>Gammaproteobacteria</taxon>
        <taxon>Cellvibrionales</taxon>
        <taxon>Cellvibrionaceae</taxon>
        <taxon>Cellvibrio</taxon>
    </lineage>
</organism>
<dbReference type="Gene3D" id="3.40.50.1980">
    <property type="entry name" value="Nitrogenase molybdenum iron protein domain"/>
    <property type="match status" value="2"/>
</dbReference>
<evidence type="ECO:0000313" key="7">
    <source>
        <dbReference type="Proteomes" id="UP000619761"/>
    </source>
</evidence>
<protein>
    <recommendedName>
        <fullName evidence="2">High-affinity zinc uptake system protein ZnuA</fullName>
    </recommendedName>
</protein>
<dbReference type="Proteomes" id="UP000619761">
    <property type="component" value="Unassembled WGS sequence"/>
</dbReference>
<evidence type="ECO:0000256" key="5">
    <source>
        <dbReference type="ARBA" id="ARBA00022906"/>
    </source>
</evidence>
<sequence>MLHYNLSSHSVSLGERVRIMGFGFLQLAATLTFLVVSCASQAKPLVLSSLKPLTLIAQEITGSNADVDTLLPASASHHDYPLKVSDHARLQKADVFLWIGPELESFLQKPVANLPRTKILTAYDLPGLYWPVEEGGGASHGDHDHHAKDPHIWLDPRNAVIVAQALTQKLVQVDGANAGKYRANLQIFVEKMQQLDRRLQASLKPVANVGFAVYHEGFAHFVSHYGLRQLDYVAFTPEQKPGAKHMHQLRERLAKEGKCLFLEPYNNMQSTRDLAQELQLRLGTLDALGAQDVTTYTQLLEQMAAAFSACLTNRRN</sequence>
<keyword evidence="5" id="KW-0862">Zinc</keyword>
<dbReference type="InterPro" id="IPR006127">
    <property type="entry name" value="ZnuA-like"/>
</dbReference>
<dbReference type="InterPro" id="IPR050492">
    <property type="entry name" value="Bact_metal-bind_prot9"/>
</dbReference>
<comment type="caution">
    <text evidence="6">The sequence shown here is derived from an EMBL/GenBank/DDBJ whole genome shotgun (WGS) entry which is preliminary data.</text>
</comment>
<reference evidence="7" key="1">
    <citation type="journal article" date="2019" name="Int. J. Syst. Evol. Microbiol.">
        <title>The Global Catalogue of Microorganisms (GCM) 10K type strain sequencing project: providing services to taxonomists for standard genome sequencing and annotation.</title>
        <authorList>
            <consortium name="The Broad Institute Genomics Platform"/>
            <consortium name="The Broad Institute Genome Sequencing Center for Infectious Disease"/>
            <person name="Wu L."/>
            <person name="Ma J."/>
        </authorList>
    </citation>
    <scope>NUCLEOTIDE SEQUENCE [LARGE SCALE GENOMIC DNA]</scope>
    <source>
        <strain evidence="7">KCTC 32239</strain>
    </source>
</reference>
<evidence type="ECO:0000256" key="3">
    <source>
        <dbReference type="ARBA" id="ARBA00022448"/>
    </source>
</evidence>
<proteinExistence type="inferred from homology"/>
<evidence type="ECO:0000256" key="4">
    <source>
        <dbReference type="ARBA" id="ARBA00022729"/>
    </source>
</evidence>
<evidence type="ECO:0000256" key="1">
    <source>
        <dbReference type="ARBA" id="ARBA00011028"/>
    </source>
</evidence>
<dbReference type="Pfam" id="PF01297">
    <property type="entry name" value="ZnuA"/>
    <property type="match status" value="1"/>
</dbReference>
<dbReference type="PANTHER" id="PTHR42953">
    <property type="entry name" value="HIGH-AFFINITY ZINC UPTAKE SYSTEM PROTEIN ZNUA-RELATED"/>
    <property type="match status" value="1"/>
</dbReference>
<dbReference type="PANTHER" id="PTHR42953:SF3">
    <property type="entry name" value="HIGH-AFFINITY ZINC UPTAKE SYSTEM PROTEIN ZNUA"/>
    <property type="match status" value="1"/>
</dbReference>
<keyword evidence="5" id="KW-0406">Ion transport</keyword>
<gene>
    <name evidence="6" type="ORF">GCM10011613_33500</name>
</gene>
<dbReference type="SUPFAM" id="SSF53807">
    <property type="entry name" value="Helical backbone' metal receptor"/>
    <property type="match status" value="1"/>
</dbReference>
<dbReference type="EMBL" id="BMYZ01000004">
    <property type="protein sequence ID" value="GGY85824.1"/>
    <property type="molecule type" value="Genomic_DNA"/>
</dbReference>
<name>A0ABQ3BA81_9GAMM</name>
<accession>A0ABQ3BA81</accession>
<keyword evidence="4" id="KW-0732">Signal</keyword>
<dbReference type="RefSeq" id="WP_189420740.1">
    <property type="nucleotide sequence ID" value="NZ_BMYZ01000004.1"/>
</dbReference>
<keyword evidence="3" id="KW-0813">Transport</keyword>
<evidence type="ECO:0000256" key="2">
    <source>
        <dbReference type="ARBA" id="ARBA00015915"/>
    </source>
</evidence>